<reference evidence="3" key="1">
    <citation type="submission" date="2016-06" db="UniProtKB">
        <authorList>
            <consortium name="WormBaseParasite"/>
        </authorList>
    </citation>
    <scope>IDENTIFICATION</scope>
</reference>
<accession>A0A183KPN2</accession>
<evidence type="ECO:0000313" key="2">
    <source>
        <dbReference type="Proteomes" id="UP000279833"/>
    </source>
</evidence>
<proteinExistence type="predicted"/>
<organism evidence="3">
    <name type="scientific">Schistosoma curassoni</name>
    <dbReference type="NCBI Taxonomy" id="6186"/>
    <lineage>
        <taxon>Eukaryota</taxon>
        <taxon>Metazoa</taxon>
        <taxon>Spiralia</taxon>
        <taxon>Lophotrochozoa</taxon>
        <taxon>Platyhelminthes</taxon>
        <taxon>Trematoda</taxon>
        <taxon>Digenea</taxon>
        <taxon>Strigeidida</taxon>
        <taxon>Schistosomatoidea</taxon>
        <taxon>Schistosomatidae</taxon>
        <taxon>Schistosoma</taxon>
    </lineage>
</organism>
<dbReference type="Proteomes" id="UP000279833">
    <property type="component" value="Unassembled WGS sequence"/>
</dbReference>
<name>A0A183KPN2_9TREM</name>
<sequence length="38" mass="4792">MYMFFLFQIFPRINRMEQQLPCMDSRKNQKVDNFVIYV</sequence>
<protein>
    <submittedName>
        <fullName evidence="1 3">Uncharacterized protein</fullName>
    </submittedName>
</protein>
<gene>
    <name evidence="1" type="ORF">SCUD_LOCUS17014</name>
</gene>
<evidence type="ECO:0000313" key="3">
    <source>
        <dbReference type="WBParaSite" id="SCUD_0001701701-mRNA-1"/>
    </source>
</evidence>
<dbReference type="WBParaSite" id="SCUD_0001701701-mRNA-1">
    <property type="protein sequence ID" value="SCUD_0001701701-mRNA-1"/>
    <property type="gene ID" value="SCUD_0001701701"/>
</dbReference>
<keyword evidence="2" id="KW-1185">Reference proteome</keyword>
<reference evidence="1 2" key="2">
    <citation type="submission" date="2018-11" db="EMBL/GenBank/DDBJ databases">
        <authorList>
            <consortium name="Pathogen Informatics"/>
        </authorList>
    </citation>
    <scope>NUCLEOTIDE SEQUENCE [LARGE SCALE GENOMIC DNA]</scope>
    <source>
        <strain evidence="1">Dakar</strain>
        <strain evidence="2">Dakar, Senegal</strain>
    </source>
</reference>
<dbReference type="AlphaFoldDB" id="A0A183KPN2"/>
<dbReference type="EMBL" id="UZAK01039295">
    <property type="protein sequence ID" value="VDP62668.1"/>
    <property type="molecule type" value="Genomic_DNA"/>
</dbReference>
<evidence type="ECO:0000313" key="1">
    <source>
        <dbReference type="EMBL" id="VDP62668.1"/>
    </source>
</evidence>